<gene>
    <name evidence="3" type="ORF">ORI27_23365</name>
</gene>
<dbReference type="SUPFAM" id="SSF117916">
    <property type="entry name" value="Fe-S cluster assembly (FSCA) domain-like"/>
    <property type="match status" value="1"/>
</dbReference>
<name>A0ABT3SL84_9MYCO</name>
<keyword evidence="4" id="KW-1185">Reference proteome</keyword>
<organism evidence="3 4">
    <name type="scientific">Mycobacterium pinniadriaticum</name>
    <dbReference type="NCBI Taxonomy" id="2994102"/>
    <lineage>
        <taxon>Bacteria</taxon>
        <taxon>Bacillati</taxon>
        <taxon>Actinomycetota</taxon>
        <taxon>Actinomycetes</taxon>
        <taxon>Mycobacteriales</taxon>
        <taxon>Mycobacteriaceae</taxon>
        <taxon>Mycobacterium</taxon>
    </lineage>
</organism>
<dbReference type="EMBL" id="JAPJDO010000026">
    <property type="protein sequence ID" value="MCX2939640.1"/>
    <property type="molecule type" value="Genomic_DNA"/>
</dbReference>
<feature type="domain" description="NIF system FeS cluster assembly NifU C-terminal" evidence="2">
    <location>
        <begin position="105"/>
        <end position="156"/>
    </location>
</feature>
<comment type="function">
    <text evidence="1">May be involved in the formation or repair of [Fe-S] clusters present in iron-sulfur proteins.</text>
</comment>
<evidence type="ECO:0000313" key="3">
    <source>
        <dbReference type="EMBL" id="MCX2939640.1"/>
    </source>
</evidence>
<reference evidence="3 4" key="1">
    <citation type="submission" date="2022-11" db="EMBL/GenBank/DDBJ databases">
        <title>Mycobacterium sp. nov.</title>
        <authorList>
            <person name="Papic B."/>
            <person name="Spicic S."/>
            <person name="Duvnjak S."/>
        </authorList>
    </citation>
    <scope>NUCLEOTIDE SEQUENCE [LARGE SCALE GENOMIC DNA]</scope>
    <source>
        <strain evidence="3 4">CVI_P4</strain>
    </source>
</reference>
<dbReference type="RefSeq" id="WP_265999452.1">
    <property type="nucleotide sequence ID" value="NZ_JAPJDN010000026.1"/>
</dbReference>
<protein>
    <submittedName>
        <fullName evidence="3">NifU family protein</fullName>
    </submittedName>
</protein>
<dbReference type="InterPro" id="IPR034904">
    <property type="entry name" value="FSCA_dom_sf"/>
</dbReference>
<dbReference type="Pfam" id="PF01106">
    <property type="entry name" value="NifU"/>
    <property type="match status" value="1"/>
</dbReference>
<accession>A0ABT3SL84</accession>
<comment type="caution">
    <text evidence="3">The sequence shown here is derived from an EMBL/GenBank/DDBJ whole genome shotgun (WGS) entry which is preliminary data.</text>
</comment>
<evidence type="ECO:0000313" key="4">
    <source>
        <dbReference type="Proteomes" id="UP001300745"/>
    </source>
</evidence>
<evidence type="ECO:0000256" key="1">
    <source>
        <dbReference type="ARBA" id="ARBA00049958"/>
    </source>
</evidence>
<sequence>MTGEPQAVRWVTHTDGLAAGRVVDAPGELGRRFADGALTDGLVDPTAVWLWLRDGLSWRDMGSAIHKALRAALAEPAGWTIEPAPGEILELVTAELLNGGPGEFVRSHGGSVAAERVGDAVTIRLGGACESCPAAEHTLRHRLVGELRRHCPDLVELESHNGRINLRVRPVSG</sequence>
<proteinExistence type="predicted"/>
<evidence type="ECO:0000259" key="2">
    <source>
        <dbReference type="Pfam" id="PF01106"/>
    </source>
</evidence>
<dbReference type="InterPro" id="IPR001075">
    <property type="entry name" value="NIF_FeS_clus_asmbl_NifU_C"/>
</dbReference>
<dbReference type="Proteomes" id="UP001300745">
    <property type="component" value="Unassembled WGS sequence"/>
</dbReference>
<dbReference type="Gene3D" id="3.30.300.130">
    <property type="entry name" value="Fe-S cluster assembly (FSCA)"/>
    <property type="match status" value="1"/>
</dbReference>